<accession>A0A518GAX4</accession>
<dbReference type="GO" id="GO:1902208">
    <property type="term" value="P:regulation of bacterial-type flagellum assembly"/>
    <property type="evidence" value="ECO:0007669"/>
    <property type="project" value="UniProtKB-UniRule"/>
</dbReference>
<dbReference type="InterPro" id="IPR036107">
    <property type="entry name" value="CsrA_sf"/>
</dbReference>
<dbReference type="GO" id="GO:0006402">
    <property type="term" value="P:mRNA catabolic process"/>
    <property type="evidence" value="ECO:0007669"/>
    <property type="project" value="InterPro"/>
</dbReference>
<dbReference type="KEGG" id="ahel:Q31a_40820"/>
<dbReference type="PANTHER" id="PTHR34984">
    <property type="entry name" value="CARBON STORAGE REGULATOR"/>
    <property type="match status" value="1"/>
</dbReference>
<sequence>MLVLSRKVGEKLVIDGNITVEVVRIQGNRITLGLVAPSDVKILRGELQQKQSQTPTAELVVEDGLLVAC</sequence>
<dbReference type="Proteomes" id="UP000318017">
    <property type="component" value="Chromosome"/>
</dbReference>
<keyword evidence="4" id="KW-0678">Repressor</keyword>
<dbReference type="GO" id="GO:0005829">
    <property type="term" value="C:cytosol"/>
    <property type="evidence" value="ECO:0007669"/>
    <property type="project" value="TreeGrafter"/>
</dbReference>
<proteinExistence type="inferred from homology"/>
<dbReference type="RefSeq" id="WP_145081269.1">
    <property type="nucleotide sequence ID" value="NZ_CP036298.1"/>
</dbReference>
<keyword evidence="3 4" id="KW-0694">RNA-binding</keyword>
<dbReference type="SUPFAM" id="SSF117130">
    <property type="entry name" value="CsrA-like"/>
    <property type="match status" value="1"/>
</dbReference>
<keyword evidence="4" id="KW-1005">Bacterial flagellum biogenesis</keyword>
<dbReference type="HAMAP" id="MF_00167">
    <property type="entry name" value="CsrA"/>
    <property type="match status" value="1"/>
</dbReference>
<dbReference type="GO" id="GO:0006109">
    <property type="term" value="P:regulation of carbohydrate metabolic process"/>
    <property type="evidence" value="ECO:0007669"/>
    <property type="project" value="InterPro"/>
</dbReference>
<reference evidence="5 6" key="1">
    <citation type="submission" date="2019-02" db="EMBL/GenBank/DDBJ databases">
        <title>Deep-cultivation of Planctomycetes and their phenomic and genomic characterization uncovers novel biology.</title>
        <authorList>
            <person name="Wiegand S."/>
            <person name="Jogler M."/>
            <person name="Boedeker C."/>
            <person name="Pinto D."/>
            <person name="Vollmers J."/>
            <person name="Rivas-Marin E."/>
            <person name="Kohn T."/>
            <person name="Peeters S.H."/>
            <person name="Heuer A."/>
            <person name="Rast P."/>
            <person name="Oberbeckmann S."/>
            <person name="Bunk B."/>
            <person name="Jeske O."/>
            <person name="Meyerdierks A."/>
            <person name="Storesund J.E."/>
            <person name="Kallscheuer N."/>
            <person name="Luecker S."/>
            <person name="Lage O.M."/>
            <person name="Pohl T."/>
            <person name="Merkel B.J."/>
            <person name="Hornburger P."/>
            <person name="Mueller R.-W."/>
            <person name="Bruemmer F."/>
            <person name="Labrenz M."/>
            <person name="Spormann A.M."/>
            <person name="Op den Camp H."/>
            <person name="Overmann J."/>
            <person name="Amann R."/>
            <person name="Jetten M.S.M."/>
            <person name="Mascher T."/>
            <person name="Medema M.H."/>
            <person name="Devos D.P."/>
            <person name="Kaster A.-K."/>
            <person name="Ovreas L."/>
            <person name="Rohde M."/>
            <person name="Galperin M.Y."/>
            <person name="Jogler C."/>
        </authorList>
    </citation>
    <scope>NUCLEOTIDE SEQUENCE [LARGE SCALE GENOMIC DNA]</scope>
    <source>
        <strain evidence="5 6">Q31a</strain>
    </source>
</reference>
<dbReference type="InterPro" id="IPR003751">
    <property type="entry name" value="CsrA"/>
</dbReference>
<dbReference type="GO" id="GO:0044781">
    <property type="term" value="P:bacterial-type flagellum organization"/>
    <property type="evidence" value="ECO:0007669"/>
    <property type="project" value="UniProtKB-KW"/>
</dbReference>
<organism evidence="5 6">
    <name type="scientific">Aureliella helgolandensis</name>
    <dbReference type="NCBI Taxonomy" id="2527968"/>
    <lineage>
        <taxon>Bacteria</taxon>
        <taxon>Pseudomonadati</taxon>
        <taxon>Planctomycetota</taxon>
        <taxon>Planctomycetia</taxon>
        <taxon>Pirellulales</taxon>
        <taxon>Pirellulaceae</taxon>
        <taxon>Aureliella</taxon>
    </lineage>
</organism>
<keyword evidence="2 4" id="KW-0810">Translation regulation</keyword>
<dbReference type="EMBL" id="CP036298">
    <property type="protein sequence ID" value="QDV25755.1"/>
    <property type="molecule type" value="Genomic_DNA"/>
</dbReference>
<keyword evidence="6" id="KW-1185">Reference proteome</keyword>
<comment type="subcellular location">
    <subcellularLocation>
        <location evidence="4">Cytoplasm</location>
    </subcellularLocation>
</comment>
<gene>
    <name evidence="4" type="primary">csrA</name>
    <name evidence="5" type="ORF">Q31a_40820</name>
</gene>
<evidence type="ECO:0000256" key="2">
    <source>
        <dbReference type="ARBA" id="ARBA00022845"/>
    </source>
</evidence>
<comment type="similarity">
    <text evidence="4">Belongs to the CsrA/RsmA family.</text>
</comment>
<dbReference type="OrthoDB" id="289081at2"/>
<evidence type="ECO:0000256" key="1">
    <source>
        <dbReference type="ARBA" id="ARBA00022490"/>
    </source>
</evidence>
<comment type="subunit">
    <text evidence="4">Homodimer; the beta-strands of each monomer intercalate to form a hydrophobic core, while the alpha-helices form wings that extend away from the core.</text>
</comment>
<dbReference type="PANTHER" id="PTHR34984:SF1">
    <property type="entry name" value="CARBON STORAGE REGULATOR"/>
    <property type="match status" value="1"/>
</dbReference>
<dbReference type="Pfam" id="PF02599">
    <property type="entry name" value="CsrA"/>
    <property type="match status" value="1"/>
</dbReference>
<evidence type="ECO:0000256" key="3">
    <source>
        <dbReference type="ARBA" id="ARBA00022884"/>
    </source>
</evidence>
<comment type="function">
    <text evidence="4">A translational regulator that binds mRNA to regulate translation initiation and/or mRNA stability. Usually binds in the 5'-UTR at or near the Shine-Dalgarno sequence preventing ribosome-binding, thus repressing translation. Its main target seems to be the major flagellin gene, while its function is anatagonized by FliW.</text>
</comment>
<evidence type="ECO:0000313" key="5">
    <source>
        <dbReference type="EMBL" id="QDV25755.1"/>
    </source>
</evidence>
<dbReference type="GO" id="GO:0048027">
    <property type="term" value="F:mRNA 5'-UTR binding"/>
    <property type="evidence" value="ECO:0007669"/>
    <property type="project" value="UniProtKB-UniRule"/>
</dbReference>
<name>A0A518GAX4_9BACT</name>
<dbReference type="AlphaFoldDB" id="A0A518GAX4"/>
<dbReference type="GO" id="GO:0045947">
    <property type="term" value="P:negative regulation of translational initiation"/>
    <property type="evidence" value="ECO:0007669"/>
    <property type="project" value="UniProtKB-UniRule"/>
</dbReference>
<dbReference type="Gene3D" id="2.60.40.4380">
    <property type="entry name" value="Translational regulator CsrA"/>
    <property type="match status" value="1"/>
</dbReference>
<protein>
    <recommendedName>
        <fullName evidence="4">Translational regulator CsrA</fullName>
    </recommendedName>
</protein>
<evidence type="ECO:0000313" key="6">
    <source>
        <dbReference type="Proteomes" id="UP000318017"/>
    </source>
</evidence>
<keyword evidence="1 4" id="KW-0963">Cytoplasm</keyword>
<evidence type="ECO:0000256" key="4">
    <source>
        <dbReference type="HAMAP-Rule" id="MF_00167"/>
    </source>
</evidence>